<name>A0A7R9AAU4_9CRUS</name>
<dbReference type="InterPro" id="IPR036871">
    <property type="entry name" value="PX_dom_sf"/>
</dbReference>
<evidence type="ECO:0000256" key="2">
    <source>
        <dbReference type="ARBA" id="ARBA00022737"/>
    </source>
</evidence>
<dbReference type="PROSITE" id="PS51450">
    <property type="entry name" value="LRR"/>
    <property type="match status" value="2"/>
</dbReference>
<feature type="domain" description="PX" evidence="3">
    <location>
        <begin position="1"/>
        <end position="75"/>
    </location>
</feature>
<dbReference type="InterPro" id="IPR001611">
    <property type="entry name" value="Leu-rich_rpt"/>
</dbReference>
<dbReference type="InterPro" id="IPR032675">
    <property type="entry name" value="LRR_dom_sf"/>
</dbReference>
<dbReference type="GO" id="GO:0035091">
    <property type="term" value="F:phosphatidylinositol binding"/>
    <property type="evidence" value="ECO:0007669"/>
    <property type="project" value="InterPro"/>
</dbReference>
<reference evidence="4" key="1">
    <citation type="submission" date="2020-11" db="EMBL/GenBank/DDBJ databases">
        <authorList>
            <person name="Tran Van P."/>
        </authorList>
    </citation>
    <scope>NUCLEOTIDE SEQUENCE</scope>
</reference>
<organism evidence="4">
    <name type="scientific">Darwinula stevensoni</name>
    <dbReference type="NCBI Taxonomy" id="69355"/>
    <lineage>
        <taxon>Eukaryota</taxon>
        <taxon>Metazoa</taxon>
        <taxon>Ecdysozoa</taxon>
        <taxon>Arthropoda</taxon>
        <taxon>Crustacea</taxon>
        <taxon>Oligostraca</taxon>
        <taxon>Ostracoda</taxon>
        <taxon>Podocopa</taxon>
        <taxon>Podocopida</taxon>
        <taxon>Darwinulocopina</taxon>
        <taxon>Darwinuloidea</taxon>
        <taxon>Darwinulidae</taxon>
        <taxon>Darwinula</taxon>
    </lineage>
</organism>
<protein>
    <recommendedName>
        <fullName evidence="3">PX domain-containing protein</fullName>
    </recommendedName>
</protein>
<keyword evidence="2" id="KW-0677">Repeat</keyword>
<dbReference type="OrthoDB" id="430293at2759"/>
<evidence type="ECO:0000256" key="1">
    <source>
        <dbReference type="ARBA" id="ARBA00022614"/>
    </source>
</evidence>
<evidence type="ECO:0000313" key="5">
    <source>
        <dbReference type="Proteomes" id="UP000677054"/>
    </source>
</evidence>
<evidence type="ECO:0000259" key="3">
    <source>
        <dbReference type="PROSITE" id="PS50195"/>
    </source>
</evidence>
<dbReference type="Gene3D" id="3.80.10.10">
    <property type="entry name" value="Ribonuclease Inhibitor"/>
    <property type="match status" value="1"/>
</dbReference>
<dbReference type="Proteomes" id="UP000677054">
    <property type="component" value="Unassembled WGS sequence"/>
</dbReference>
<sequence length="286" mass="33028">MPYSEFADLHEKLMQTHALPKDILPPKKIFGNQSPSFVKKRREELETYLKNILEFLQNVYPIELLEFLDFPNVETEGILASLAEQLYTQGDFLLEAHVPFKTSPLRLHAISERLHLACPPFGYQKKSQDFSHVLDYVSQVAHLHEIQVLRSQMKELWELILCDVVHQDPEPLETREVFQWLQVHTASFIGNDIESIDASVRLMPRLKYLDLSCNKITQLEHLTGMPFLEEMNLSYNCLTQLDDLHTKLVKTGAALHAAAISRKLKRPEAFPVIILRVRKAVLPLKL</sequence>
<evidence type="ECO:0000313" key="4">
    <source>
        <dbReference type="EMBL" id="CAD7250687.1"/>
    </source>
</evidence>
<dbReference type="GO" id="GO:0005737">
    <property type="term" value="C:cytoplasm"/>
    <property type="evidence" value="ECO:0007669"/>
    <property type="project" value="TreeGrafter"/>
</dbReference>
<dbReference type="PROSITE" id="PS50195">
    <property type="entry name" value="PX"/>
    <property type="match status" value="1"/>
</dbReference>
<dbReference type="InterPro" id="IPR001683">
    <property type="entry name" value="PX_dom"/>
</dbReference>
<keyword evidence="5" id="KW-1185">Reference proteome</keyword>
<dbReference type="Pfam" id="PF00787">
    <property type="entry name" value="PX"/>
    <property type="match status" value="1"/>
</dbReference>
<gene>
    <name evidence="4" type="ORF">DSTB1V02_LOCUS10457</name>
</gene>
<dbReference type="PANTHER" id="PTHR15454">
    <property type="entry name" value="NISCHARIN RELATED"/>
    <property type="match status" value="1"/>
</dbReference>
<dbReference type="Gene3D" id="3.30.1520.10">
    <property type="entry name" value="Phox-like domain"/>
    <property type="match status" value="1"/>
</dbReference>
<keyword evidence="1" id="KW-0433">Leucine-rich repeat</keyword>
<proteinExistence type="predicted"/>
<dbReference type="PANTHER" id="PTHR15454:SF35">
    <property type="entry name" value="NISCHARIN"/>
    <property type="match status" value="1"/>
</dbReference>
<dbReference type="SUPFAM" id="SSF64268">
    <property type="entry name" value="PX domain"/>
    <property type="match status" value="1"/>
</dbReference>
<dbReference type="Pfam" id="PF13855">
    <property type="entry name" value="LRR_8"/>
    <property type="match status" value="1"/>
</dbReference>
<dbReference type="EMBL" id="CAJPEV010003006">
    <property type="protein sequence ID" value="CAG0898662.1"/>
    <property type="molecule type" value="Genomic_DNA"/>
</dbReference>
<dbReference type="EMBL" id="LR902523">
    <property type="protein sequence ID" value="CAD7250687.1"/>
    <property type="molecule type" value="Genomic_DNA"/>
</dbReference>
<accession>A0A7R9AAU4</accession>
<dbReference type="AlphaFoldDB" id="A0A7R9AAU4"/>
<dbReference type="SUPFAM" id="SSF52058">
    <property type="entry name" value="L domain-like"/>
    <property type="match status" value="1"/>
</dbReference>